<keyword evidence="2" id="KW-1185">Reference proteome</keyword>
<dbReference type="EMBL" id="JBAMIC010000022">
    <property type="protein sequence ID" value="KAK7091680.1"/>
    <property type="molecule type" value="Genomic_DNA"/>
</dbReference>
<comment type="caution">
    <text evidence="1">The sequence shown here is derived from an EMBL/GenBank/DDBJ whole genome shotgun (WGS) entry which is preliminary data.</text>
</comment>
<proteinExistence type="predicted"/>
<protein>
    <submittedName>
        <fullName evidence="1">Uncharacterized protein</fullName>
    </submittedName>
</protein>
<dbReference type="AlphaFoldDB" id="A0AAN9AR72"/>
<evidence type="ECO:0000313" key="2">
    <source>
        <dbReference type="Proteomes" id="UP001374579"/>
    </source>
</evidence>
<evidence type="ECO:0000313" key="1">
    <source>
        <dbReference type="EMBL" id="KAK7091680.1"/>
    </source>
</evidence>
<organism evidence="1 2">
    <name type="scientific">Littorina saxatilis</name>
    <dbReference type="NCBI Taxonomy" id="31220"/>
    <lineage>
        <taxon>Eukaryota</taxon>
        <taxon>Metazoa</taxon>
        <taxon>Spiralia</taxon>
        <taxon>Lophotrochozoa</taxon>
        <taxon>Mollusca</taxon>
        <taxon>Gastropoda</taxon>
        <taxon>Caenogastropoda</taxon>
        <taxon>Littorinimorpha</taxon>
        <taxon>Littorinoidea</taxon>
        <taxon>Littorinidae</taxon>
        <taxon>Littorina</taxon>
    </lineage>
</organism>
<reference evidence="1 2" key="1">
    <citation type="submission" date="2024-02" db="EMBL/GenBank/DDBJ databases">
        <title>Chromosome-scale genome assembly of the rough periwinkle Littorina saxatilis.</title>
        <authorList>
            <person name="De Jode A."/>
            <person name="Faria R."/>
            <person name="Formenti G."/>
            <person name="Sims Y."/>
            <person name="Smith T.P."/>
            <person name="Tracey A."/>
            <person name="Wood J.M.D."/>
            <person name="Zagrodzka Z.B."/>
            <person name="Johannesson K."/>
            <person name="Butlin R.K."/>
            <person name="Leder E.H."/>
        </authorList>
    </citation>
    <scope>NUCLEOTIDE SEQUENCE [LARGE SCALE GENOMIC DNA]</scope>
    <source>
        <strain evidence="1">Snail1</strain>
        <tissue evidence="1">Muscle</tissue>
    </source>
</reference>
<sequence>MDSDHCPFCHGLLTQDVNTLTKKGLEGIKRASEKRGVDIEVKEGQNIHGKCRGEFTSPHAIHRDLRLKRKREHDDDNKCTSLALYCRAVRLFDILFVLFQACEFTYR</sequence>
<name>A0AAN9AR72_9CAEN</name>
<gene>
    <name evidence="1" type="ORF">V1264_009334</name>
</gene>
<dbReference type="Proteomes" id="UP001374579">
    <property type="component" value="Unassembled WGS sequence"/>
</dbReference>
<accession>A0AAN9AR72</accession>